<evidence type="ECO:0000256" key="1">
    <source>
        <dbReference type="SAM" id="MobiDB-lite"/>
    </source>
</evidence>
<dbReference type="InParanoid" id="A0A0C2SA95"/>
<feature type="compositionally biased region" description="Acidic residues" evidence="1">
    <location>
        <begin position="177"/>
        <end position="186"/>
    </location>
</feature>
<gene>
    <name evidence="3" type="ORF">M378DRAFT_180692</name>
</gene>
<evidence type="ECO:0000256" key="2">
    <source>
        <dbReference type="SAM" id="SignalP"/>
    </source>
</evidence>
<sequence length="186" mass="19243">MRTFSTLFGIVALSTFSVYAAPVHLGGNVHPTVGNVRAVVGVVHTKLNGAVPRDVHDIVHNAPTVDSIPGNVNSIAARAGEDDLVKNIPTTPGNLNSIAARAGDDDTAKNIPITPGSLNSIVPRVDGKGTVHRVGTRPGSVKDVIPRAGDDDTLDHVPTVHAIPGNVDSVVPRDGDEPPCDGEDTQ</sequence>
<dbReference type="EMBL" id="KN818310">
    <property type="protein sequence ID" value="KIL59735.1"/>
    <property type="molecule type" value="Genomic_DNA"/>
</dbReference>
<feature type="signal peptide" evidence="2">
    <location>
        <begin position="1"/>
        <end position="20"/>
    </location>
</feature>
<evidence type="ECO:0000313" key="4">
    <source>
        <dbReference type="Proteomes" id="UP000054549"/>
    </source>
</evidence>
<name>A0A0C2SA95_AMAMK</name>
<feature type="region of interest" description="Disordered" evidence="1">
    <location>
        <begin position="163"/>
        <end position="186"/>
    </location>
</feature>
<dbReference type="HOGENOM" id="CLU_1454039_0_0_1"/>
<evidence type="ECO:0000313" key="3">
    <source>
        <dbReference type="EMBL" id="KIL59735.1"/>
    </source>
</evidence>
<proteinExistence type="predicted"/>
<keyword evidence="2" id="KW-0732">Signal</keyword>
<dbReference type="AlphaFoldDB" id="A0A0C2SA95"/>
<reference evidence="3 4" key="1">
    <citation type="submission" date="2014-04" db="EMBL/GenBank/DDBJ databases">
        <title>Evolutionary Origins and Diversification of the Mycorrhizal Mutualists.</title>
        <authorList>
            <consortium name="DOE Joint Genome Institute"/>
            <consortium name="Mycorrhizal Genomics Consortium"/>
            <person name="Kohler A."/>
            <person name="Kuo A."/>
            <person name="Nagy L.G."/>
            <person name="Floudas D."/>
            <person name="Copeland A."/>
            <person name="Barry K.W."/>
            <person name="Cichocki N."/>
            <person name="Veneault-Fourrey C."/>
            <person name="LaButti K."/>
            <person name="Lindquist E.A."/>
            <person name="Lipzen A."/>
            <person name="Lundell T."/>
            <person name="Morin E."/>
            <person name="Murat C."/>
            <person name="Riley R."/>
            <person name="Ohm R."/>
            <person name="Sun H."/>
            <person name="Tunlid A."/>
            <person name="Henrissat B."/>
            <person name="Grigoriev I.V."/>
            <person name="Hibbett D.S."/>
            <person name="Martin F."/>
        </authorList>
    </citation>
    <scope>NUCLEOTIDE SEQUENCE [LARGE SCALE GENOMIC DNA]</scope>
    <source>
        <strain evidence="3 4">Koide BX008</strain>
    </source>
</reference>
<dbReference type="Proteomes" id="UP000054549">
    <property type="component" value="Unassembled WGS sequence"/>
</dbReference>
<keyword evidence="4" id="KW-1185">Reference proteome</keyword>
<feature type="chain" id="PRO_5002171820" evidence="2">
    <location>
        <begin position="21"/>
        <end position="186"/>
    </location>
</feature>
<organism evidence="3 4">
    <name type="scientific">Amanita muscaria (strain Koide BX008)</name>
    <dbReference type="NCBI Taxonomy" id="946122"/>
    <lineage>
        <taxon>Eukaryota</taxon>
        <taxon>Fungi</taxon>
        <taxon>Dikarya</taxon>
        <taxon>Basidiomycota</taxon>
        <taxon>Agaricomycotina</taxon>
        <taxon>Agaricomycetes</taxon>
        <taxon>Agaricomycetidae</taxon>
        <taxon>Agaricales</taxon>
        <taxon>Pluteineae</taxon>
        <taxon>Amanitaceae</taxon>
        <taxon>Amanita</taxon>
    </lineage>
</organism>
<accession>A0A0C2SA95</accession>
<protein>
    <submittedName>
        <fullName evidence="3">Uncharacterized protein</fullName>
    </submittedName>
</protein>